<keyword evidence="1" id="KW-0863">Zinc-finger</keyword>
<keyword evidence="1" id="KW-0862">Zinc</keyword>
<name>A0A8S5LLM1_9CAUD</name>
<evidence type="ECO:0000313" key="1">
    <source>
        <dbReference type="EMBL" id="DAD70794.1"/>
    </source>
</evidence>
<accession>A0A8S5LLM1</accession>
<sequence length="67" mass="7824">MNHHKLNECTFKLSVPVGEMRGEPTRVCAVCSVNELGYTGTYYSKDEFWFCPECLKRLKKLLDKEYS</sequence>
<reference evidence="1" key="1">
    <citation type="journal article" date="2021" name="Proc. Natl. Acad. Sci. U.S.A.">
        <title>A Catalog of Tens of Thousands of Viruses from Human Metagenomes Reveals Hidden Associations with Chronic Diseases.</title>
        <authorList>
            <person name="Tisza M.J."/>
            <person name="Buck C.B."/>
        </authorList>
    </citation>
    <scope>NUCLEOTIDE SEQUENCE</scope>
    <source>
        <strain evidence="1">CtKcB20</strain>
    </source>
</reference>
<dbReference type="EMBL" id="BK015870">
    <property type="protein sequence ID" value="DAD70794.1"/>
    <property type="molecule type" value="Genomic_DNA"/>
</dbReference>
<dbReference type="GO" id="GO:0008270">
    <property type="term" value="F:zinc ion binding"/>
    <property type="evidence" value="ECO:0007669"/>
    <property type="project" value="UniProtKB-KW"/>
</dbReference>
<keyword evidence="1" id="KW-0479">Metal-binding</keyword>
<proteinExistence type="predicted"/>
<protein>
    <submittedName>
        <fullName evidence="1">RRN7 Zinc-finger of RNA-polymerase I-specific TFIIB, Rrn7</fullName>
    </submittedName>
</protein>
<organism evidence="1">
    <name type="scientific">Siphoviridae sp. ctKcB20</name>
    <dbReference type="NCBI Taxonomy" id="2827568"/>
    <lineage>
        <taxon>Viruses</taxon>
        <taxon>Duplodnaviria</taxon>
        <taxon>Heunggongvirae</taxon>
        <taxon>Uroviricota</taxon>
        <taxon>Caudoviricetes</taxon>
    </lineage>
</organism>